<dbReference type="Pfam" id="PF01970">
    <property type="entry name" value="TctA"/>
    <property type="match status" value="1"/>
</dbReference>
<name>A0ABY2Q2I1_9HYPH</name>
<evidence type="ECO:0000313" key="4">
    <source>
        <dbReference type="Proteomes" id="UP000306441"/>
    </source>
</evidence>
<feature type="transmembrane region" description="Helical" evidence="1">
    <location>
        <begin position="32"/>
        <end position="55"/>
    </location>
</feature>
<feature type="domain" description="DUF112" evidence="2">
    <location>
        <begin position="1"/>
        <end position="109"/>
    </location>
</feature>
<dbReference type="InterPro" id="IPR002823">
    <property type="entry name" value="DUF112_TM"/>
</dbReference>
<feature type="transmembrane region" description="Helical" evidence="1">
    <location>
        <begin position="62"/>
        <end position="83"/>
    </location>
</feature>
<keyword evidence="1" id="KW-0472">Membrane</keyword>
<feature type="transmembrane region" description="Helical" evidence="1">
    <location>
        <begin position="95"/>
        <end position="115"/>
    </location>
</feature>
<keyword evidence="1" id="KW-1133">Transmembrane helix</keyword>
<keyword evidence="4" id="KW-1185">Reference proteome</keyword>
<accession>A0ABY2Q2I1</accession>
<dbReference type="EMBL" id="SSNY01000015">
    <property type="protein sequence ID" value="THF54799.1"/>
    <property type="molecule type" value="Genomic_DNA"/>
</dbReference>
<evidence type="ECO:0000259" key="2">
    <source>
        <dbReference type="Pfam" id="PF01970"/>
    </source>
</evidence>
<protein>
    <recommendedName>
        <fullName evidence="2">DUF112 domain-containing protein</fullName>
    </recommendedName>
</protein>
<sequence length="171" mass="18407">MALMIGALIAHGVAPGPMPASGKPESFRGVIASMWVGDVMLVVLNLPSVGIWVKLLSVPFEYLYPLILVPCAIGTCTLSATLFDVWPLIGFEALGYIFLKLGCEPASLIMSVILGPMMEEIFRRAIFLARGHFTNFVTRPISLGLLVLSLVALVAVSMSAIGKVREQAFEE</sequence>
<keyword evidence="1" id="KW-0812">Transmembrane</keyword>
<dbReference type="PANTHER" id="PTHR35342">
    <property type="entry name" value="TRICARBOXYLIC TRANSPORT PROTEIN"/>
    <property type="match status" value="1"/>
</dbReference>
<feature type="transmembrane region" description="Helical" evidence="1">
    <location>
        <begin position="136"/>
        <end position="161"/>
    </location>
</feature>
<reference evidence="3 4" key="1">
    <citation type="submission" date="2019-04" db="EMBL/GenBank/DDBJ databases">
        <title>Mesorhizobium composti sp. nov., isolated from compost.</title>
        <authorList>
            <person name="Lin S.-Y."/>
            <person name="Hameed A."/>
            <person name="Hsieh Y.-T."/>
            <person name="Young C.-C."/>
        </authorList>
    </citation>
    <scope>NUCLEOTIDE SEQUENCE [LARGE SCALE GENOMIC DNA]</scope>
    <source>
        <strain evidence="3 4">CC-YTH430</strain>
    </source>
</reference>
<gene>
    <name evidence="3" type="ORF">E6C48_20195</name>
</gene>
<comment type="caution">
    <text evidence="3">The sequence shown here is derived from an EMBL/GenBank/DDBJ whole genome shotgun (WGS) entry which is preliminary data.</text>
</comment>
<dbReference type="PANTHER" id="PTHR35342:SF5">
    <property type="entry name" value="TRICARBOXYLIC TRANSPORT PROTEIN"/>
    <property type="match status" value="1"/>
</dbReference>
<dbReference type="RefSeq" id="WP_136359993.1">
    <property type="nucleotide sequence ID" value="NZ_SSNY01000015.1"/>
</dbReference>
<evidence type="ECO:0000313" key="3">
    <source>
        <dbReference type="EMBL" id="THF54799.1"/>
    </source>
</evidence>
<organism evidence="3 4">
    <name type="scientific">Ollibium composti</name>
    <dbReference type="NCBI Taxonomy" id="2675109"/>
    <lineage>
        <taxon>Bacteria</taxon>
        <taxon>Pseudomonadati</taxon>
        <taxon>Pseudomonadota</taxon>
        <taxon>Alphaproteobacteria</taxon>
        <taxon>Hyphomicrobiales</taxon>
        <taxon>Phyllobacteriaceae</taxon>
        <taxon>Ollibium</taxon>
    </lineage>
</organism>
<proteinExistence type="predicted"/>
<dbReference type="Proteomes" id="UP000306441">
    <property type="component" value="Unassembled WGS sequence"/>
</dbReference>
<evidence type="ECO:0000256" key="1">
    <source>
        <dbReference type="SAM" id="Phobius"/>
    </source>
</evidence>